<evidence type="ECO:0000256" key="1">
    <source>
        <dbReference type="ARBA" id="ARBA00004141"/>
    </source>
</evidence>
<dbReference type="InterPro" id="IPR051598">
    <property type="entry name" value="TSUP/Inactive_protease-like"/>
</dbReference>
<evidence type="ECO:0000256" key="5">
    <source>
        <dbReference type="SAM" id="Phobius"/>
    </source>
</evidence>
<name>X0STN5_9ZZZZ</name>
<dbReference type="AlphaFoldDB" id="X0STN5"/>
<dbReference type="PANTHER" id="PTHR43701">
    <property type="entry name" value="MEMBRANE TRANSPORTER PROTEIN MJ0441-RELATED"/>
    <property type="match status" value="1"/>
</dbReference>
<keyword evidence="4 5" id="KW-0472">Membrane</keyword>
<sequence>MDSSQALEMWWVLPVSVCIATLALSSGISGALFFSPFFLLAVGLQPAQAIGAGLMTELFGTIFGSLNYMRQRVIDFQTVRFLLMASVPAGIAGAFLAHRIEPGVLQIVLGIALFVLALIVLYHSTQKGKQPTSLVLDQSRRTTLIRARDGNTYSYRTCNRSIGVTLAGIGAFLTGLMSAGLPEITTTQLMLRCHIPPRVAVATAIFVLTVTVFFAAGSHALVAEPAWYVVVWSIPGVIVGAQIGPRLAGKVPEHIAERVLATLFLAIGILVIVVQLLD</sequence>
<evidence type="ECO:0000256" key="3">
    <source>
        <dbReference type="ARBA" id="ARBA00022989"/>
    </source>
</evidence>
<feature type="transmembrane region" description="Helical" evidence="5">
    <location>
        <begin position="259"/>
        <end position="277"/>
    </location>
</feature>
<evidence type="ECO:0000313" key="6">
    <source>
        <dbReference type="EMBL" id="GAF84354.1"/>
    </source>
</evidence>
<feature type="transmembrane region" description="Helical" evidence="5">
    <location>
        <begin position="47"/>
        <end position="69"/>
    </location>
</feature>
<gene>
    <name evidence="6" type="ORF">S01H1_02039</name>
</gene>
<feature type="transmembrane region" description="Helical" evidence="5">
    <location>
        <begin position="12"/>
        <end position="41"/>
    </location>
</feature>
<organism evidence="6">
    <name type="scientific">marine sediment metagenome</name>
    <dbReference type="NCBI Taxonomy" id="412755"/>
    <lineage>
        <taxon>unclassified sequences</taxon>
        <taxon>metagenomes</taxon>
        <taxon>ecological metagenomes</taxon>
    </lineage>
</organism>
<dbReference type="InterPro" id="IPR002781">
    <property type="entry name" value="TM_pro_TauE-like"/>
</dbReference>
<evidence type="ECO:0000256" key="4">
    <source>
        <dbReference type="ARBA" id="ARBA00023136"/>
    </source>
</evidence>
<reference evidence="6" key="1">
    <citation type="journal article" date="2014" name="Front. Microbiol.">
        <title>High frequency of phylogenetically diverse reductive dehalogenase-homologous genes in deep subseafloor sedimentary metagenomes.</title>
        <authorList>
            <person name="Kawai M."/>
            <person name="Futagami T."/>
            <person name="Toyoda A."/>
            <person name="Takaki Y."/>
            <person name="Nishi S."/>
            <person name="Hori S."/>
            <person name="Arai W."/>
            <person name="Tsubouchi T."/>
            <person name="Morono Y."/>
            <person name="Uchiyama I."/>
            <person name="Ito T."/>
            <person name="Fujiyama A."/>
            <person name="Inagaki F."/>
            <person name="Takami H."/>
        </authorList>
    </citation>
    <scope>NUCLEOTIDE SEQUENCE</scope>
    <source>
        <strain evidence="6">Expedition CK06-06</strain>
    </source>
</reference>
<dbReference type="GO" id="GO:0016020">
    <property type="term" value="C:membrane"/>
    <property type="evidence" value="ECO:0007669"/>
    <property type="project" value="UniProtKB-SubCell"/>
</dbReference>
<dbReference type="Pfam" id="PF01925">
    <property type="entry name" value="TauE"/>
    <property type="match status" value="1"/>
</dbReference>
<feature type="transmembrane region" description="Helical" evidence="5">
    <location>
        <begin position="104"/>
        <end position="122"/>
    </location>
</feature>
<evidence type="ECO:0008006" key="7">
    <source>
        <dbReference type="Google" id="ProtNLM"/>
    </source>
</evidence>
<accession>X0STN5</accession>
<feature type="transmembrane region" description="Helical" evidence="5">
    <location>
        <begin position="199"/>
        <end position="220"/>
    </location>
</feature>
<evidence type="ECO:0000256" key="2">
    <source>
        <dbReference type="ARBA" id="ARBA00022692"/>
    </source>
</evidence>
<comment type="subcellular location">
    <subcellularLocation>
        <location evidence="1">Membrane</location>
        <topology evidence="1">Multi-pass membrane protein</topology>
    </subcellularLocation>
</comment>
<feature type="transmembrane region" description="Helical" evidence="5">
    <location>
        <begin position="226"/>
        <end position="247"/>
    </location>
</feature>
<keyword evidence="2 5" id="KW-0812">Transmembrane</keyword>
<dbReference type="EMBL" id="BARS01000943">
    <property type="protein sequence ID" value="GAF84354.1"/>
    <property type="molecule type" value="Genomic_DNA"/>
</dbReference>
<protein>
    <recommendedName>
        <fullName evidence="7">Membrane transporter protein</fullName>
    </recommendedName>
</protein>
<dbReference type="PANTHER" id="PTHR43701:SF2">
    <property type="entry name" value="MEMBRANE TRANSPORTER PROTEIN YJNA-RELATED"/>
    <property type="match status" value="1"/>
</dbReference>
<keyword evidence="3 5" id="KW-1133">Transmembrane helix</keyword>
<feature type="transmembrane region" description="Helical" evidence="5">
    <location>
        <begin position="81"/>
        <end position="98"/>
    </location>
</feature>
<comment type="caution">
    <text evidence="6">The sequence shown here is derived from an EMBL/GenBank/DDBJ whole genome shotgun (WGS) entry which is preliminary data.</text>
</comment>
<proteinExistence type="predicted"/>